<dbReference type="GO" id="GO:0006508">
    <property type="term" value="P:proteolysis"/>
    <property type="evidence" value="ECO:0007669"/>
    <property type="project" value="UniProtKB-KW"/>
</dbReference>
<evidence type="ECO:0000259" key="17">
    <source>
        <dbReference type="SMART" id="SM00936"/>
    </source>
</evidence>
<dbReference type="InterPro" id="IPR001967">
    <property type="entry name" value="Peptidase_S11_N"/>
</dbReference>
<keyword evidence="11" id="KW-0961">Cell wall biogenesis/degradation</keyword>
<evidence type="ECO:0000256" key="16">
    <source>
        <dbReference type="SAM" id="SignalP"/>
    </source>
</evidence>
<keyword evidence="7 16" id="KW-0732">Signal</keyword>
<dbReference type="GO" id="GO:0008360">
    <property type="term" value="P:regulation of cell shape"/>
    <property type="evidence" value="ECO:0007669"/>
    <property type="project" value="UniProtKB-KW"/>
</dbReference>
<dbReference type="SUPFAM" id="SSF56601">
    <property type="entry name" value="beta-lactamase/transpeptidase-like"/>
    <property type="match status" value="1"/>
</dbReference>
<comment type="catalytic activity">
    <reaction evidence="12">
        <text>Preferential cleavage: (Ac)2-L-Lys-D-Ala-|-D-Ala. Also transpeptidation of peptidyl-alanyl moieties that are N-acyl substituents of D-alanine.</text>
        <dbReference type="EC" id="3.4.16.4"/>
    </reaction>
</comment>
<feature type="domain" description="Peptidase S11 D-Ala-D-Ala carboxypeptidase A C-terminal" evidence="17">
    <location>
        <begin position="343"/>
        <end position="443"/>
    </location>
</feature>
<proteinExistence type="inferred from homology"/>
<feature type="signal peptide" evidence="16">
    <location>
        <begin position="1"/>
        <end position="43"/>
    </location>
</feature>
<dbReference type="Gene3D" id="2.60.410.10">
    <property type="entry name" value="D-Ala-D-Ala carboxypeptidase, C-terminal domain"/>
    <property type="match status" value="1"/>
</dbReference>
<organism evidence="18 19">
    <name type="scientific">Paenibacillus azoreducens</name>
    <dbReference type="NCBI Taxonomy" id="116718"/>
    <lineage>
        <taxon>Bacteria</taxon>
        <taxon>Bacillati</taxon>
        <taxon>Bacillota</taxon>
        <taxon>Bacilli</taxon>
        <taxon>Bacillales</taxon>
        <taxon>Paenibacillaceae</taxon>
        <taxon>Paenibacillus</taxon>
    </lineage>
</organism>
<keyword evidence="5 18" id="KW-0121">Carboxypeptidase</keyword>
<keyword evidence="8" id="KW-0378">Hydrolase</keyword>
<feature type="active site" description="Proton acceptor" evidence="13">
    <location>
        <position position="108"/>
    </location>
</feature>
<evidence type="ECO:0000256" key="6">
    <source>
        <dbReference type="ARBA" id="ARBA00022670"/>
    </source>
</evidence>
<evidence type="ECO:0000313" key="18">
    <source>
        <dbReference type="EMBL" id="GIO49172.1"/>
    </source>
</evidence>
<accession>A0A919YDG7</accession>
<evidence type="ECO:0000256" key="15">
    <source>
        <dbReference type="RuleBase" id="RU004016"/>
    </source>
</evidence>
<feature type="binding site" evidence="14">
    <location>
        <position position="293"/>
    </location>
    <ligand>
        <name>substrate</name>
    </ligand>
</feature>
<evidence type="ECO:0000313" key="19">
    <source>
        <dbReference type="Proteomes" id="UP000682811"/>
    </source>
</evidence>
<dbReference type="PANTHER" id="PTHR21581">
    <property type="entry name" value="D-ALANYL-D-ALANINE CARBOXYPEPTIDASE"/>
    <property type="match status" value="1"/>
</dbReference>
<evidence type="ECO:0000256" key="7">
    <source>
        <dbReference type="ARBA" id="ARBA00022729"/>
    </source>
</evidence>
<evidence type="ECO:0000256" key="4">
    <source>
        <dbReference type="ARBA" id="ARBA00012448"/>
    </source>
</evidence>
<evidence type="ECO:0000256" key="8">
    <source>
        <dbReference type="ARBA" id="ARBA00022801"/>
    </source>
</evidence>
<comment type="caution">
    <text evidence="18">The sequence shown here is derived from an EMBL/GenBank/DDBJ whole genome shotgun (WGS) entry which is preliminary data.</text>
</comment>
<dbReference type="AlphaFoldDB" id="A0A919YDG7"/>
<dbReference type="EC" id="3.4.16.4" evidence="4"/>
<evidence type="ECO:0000256" key="1">
    <source>
        <dbReference type="ARBA" id="ARBA00003217"/>
    </source>
</evidence>
<keyword evidence="6" id="KW-0645">Protease</keyword>
<name>A0A919YDG7_9BACL</name>
<dbReference type="Proteomes" id="UP000682811">
    <property type="component" value="Unassembled WGS sequence"/>
</dbReference>
<evidence type="ECO:0000256" key="5">
    <source>
        <dbReference type="ARBA" id="ARBA00022645"/>
    </source>
</evidence>
<reference evidence="18 19" key="1">
    <citation type="submission" date="2021-03" db="EMBL/GenBank/DDBJ databases">
        <title>Antimicrobial resistance genes in bacteria isolated from Japanese honey, and their potential for conferring macrolide and lincosamide resistance in the American foulbrood pathogen Paenibacillus larvae.</title>
        <authorList>
            <person name="Okamoto M."/>
            <person name="Kumagai M."/>
            <person name="Kanamori H."/>
            <person name="Takamatsu D."/>
        </authorList>
    </citation>
    <scope>NUCLEOTIDE SEQUENCE [LARGE SCALE GENOMIC DNA]</scope>
    <source>
        <strain evidence="18 19">J34TS1</strain>
    </source>
</reference>
<feature type="active site" description="Acyl-ester intermediate" evidence="13">
    <location>
        <position position="105"/>
    </location>
</feature>
<evidence type="ECO:0000256" key="3">
    <source>
        <dbReference type="ARBA" id="ARBA00007164"/>
    </source>
</evidence>
<dbReference type="InterPro" id="IPR037167">
    <property type="entry name" value="Peptidase_S11_C_sf"/>
</dbReference>
<comment type="pathway">
    <text evidence="2">Cell wall biogenesis; peptidoglycan biosynthesis.</text>
</comment>
<dbReference type="InterPro" id="IPR018044">
    <property type="entry name" value="Peptidase_S11"/>
</dbReference>
<evidence type="ECO:0000256" key="9">
    <source>
        <dbReference type="ARBA" id="ARBA00022960"/>
    </source>
</evidence>
<dbReference type="PANTHER" id="PTHR21581:SF11">
    <property type="entry name" value="D-ALANYL-D-ALANINE CARBOXYPEPTIDASE DACA"/>
    <property type="match status" value="1"/>
</dbReference>
<sequence>MKKYNHRFKYLANSGKSKFKERIAAIIVTSILCSSVMPVSALAADAPIRTAAAAGTSDTAATTKTAKVPSADSIHLNVKSAVLIEPTTGEILLSINADEAFAPASMTKMMTEYIVADKVKKGKISWNDVVTVSENASKSIGSRIFLAEGDTHTVKELYTAMAVGSANDATVALAEYVAGSELNFVKLMNEEAKRMGMTKTHFINSTGLNRADMPEGFRPEGEGETLMSAKDVATLAKYIINDDPNFADFSSIQFYKFRKTDKDAIVNSDWMLEANKKIPNLKQYAYEGLDGLKTGYTQDAGYCFAGTAERNGMRLISVVMGTKSMGGRFKETKKVLDYGFDNFKVKQMVAAGSKVTGAETSPVIDGKETEVPLVTESAVNFVVPKAGGLLKPTVSVNLNRDGLTAPVEPGAKAGTATFTYHVEGMSSVQKQTVNLISEQKVEKAGWFILLLRSIGHFFGNLFDGIKHLF</sequence>
<dbReference type="InterPro" id="IPR015956">
    <property type="entry name" value="Peniciliin-bd_prot_C_sf"/>
</dbReference>
<evidence type="ECO:0000256" key="2">
    <source>
        <dbReference type="ARBA" id="ARBA00004752"/>
    </source>
</evidence>
<dbReference type="PRINTS" id="PR00725">
    <property type="entry name" value="DADACBPTASE1"/>
</dbReference>
<feature type="active site" evidence="13">
    <location>
        <position position="165"/>
    </location>
</feature>
<evidence type="ECO:0000256" key="11">
    <source>
        <dbReference type="ARBA" id="ARBA00023316"/>
    </source>
</evidence>
<comment type="function">
    <text evidence="1">Removes C-terminal D-alanyl residues from sugar-peptide cell wall precursors.</text>
</comment>
<evidence type="ECO:0000256" key="14">
    <source>
        <dbReference type="PIRSR" id="PIRSR618044-2"/>
    </source>
</evidence>
<dbReference type="InterPro" id="IPR012338">
    <property type="entry name" value="Beta-lactam/transpept-like"/>
</dbReference>
<dbReference type="Pfam" id="PF07943">
    <property type="entry name" value="PBP5_C"/>
    <property type="match status" value="1"/>
</dbReference>
<feature type="chain" id="PRO_5037158369" description="serine-type D-Ala-D-Ala carboxypeptidase" evidence="16">
    <location>
        <begin position="44"/>
        <end position="469"/>
    </location>
</feature>
<dbReference type="GO" id="GO:0009252">
    <property type="term" value="P:peptidoglycan biosynthetic process"/>
    <property type="evidence" value="ECO:0007669"/>
    <property type="project" value="UniProtKB-KW"/>
</dbReference>
<dbReference type="SUPFAM" id="SSF69189">
    <property type="entry name" value="Penicillin-binding protein associated domain"/>
    <property type="match status" value="1"/>
</dbReference>
<dbReference type="SMART" id="SM00936">
    <property type="entry name" value="PBP5_C"/>
    <property type="match status" value="1"/>
</dbReference>
<keyword evidence="19" id="KW-1185">Reference proteome</keyword>
<dbReference type="GO" id="GO:0071555">
    <property type="term" value="P:cell wall organization"/>
    <property type="evidence" value="ECO:0007669"/>
    <property type="project" value="UniProtKB-KW"/>
</dbReference>
<dbReference type="EMBL" id="BORT01000019">
    <property type="protein sequence ID" value="GIO49172.1"/>
    <property type="molecule type" value="Genomic_DNA"/>
</dbReference>
<gene>
    <name evidence="18" type="primary">dacA_1</name>
    <name evidence="18" type="ORF">J34TS1_39370</name>
</gene>
<dbReference type="GO" id="GO:0009002">
    <property type="term" value="F:serine-type D-Ala-D-Ala carboxypeptidase activity"/>
    <property type="evidence" value="ECO:0007669"/>
    <property type="project" value="UniProtKB-EC"/>
</dbReference>
<evidence type="ECO:0000256" key="10">
    <source>
        <dbReference type="ARBA" id="ARBA00022984"/>
    </source>
</evidence>
<protein>
    <recommendedName>
        <fullName evidence="4">serine-type D-Ala-D-Ala carboxypeptidase</fullName>
        <ecNumber evidence="4">3.4.16.4</ecNumber>
    </recommendedName>
</protein>
<evidence type="ECO:0000256" key="12">
    <source>
        <dbReference type="ARBA" id="ARBA00034000"/>
    </source>
</evidence>
<dbReference type="RefSeq" id="WP_237100059.1">
    <property type="nucleotide sequence ID" value="NZ_AP025343.1"/>
</dbReference>
<dbReference type="InterPro" id="IPR012907">
    <property type="entry name" value="Peptidase_S11_C"/>
</dbReference>
<comment type="similarity">
    <text evidence="3 15">Belongs to the peptidase S11 family.</text>
</comment>
<keyword evidence="9" id="KW-0133">Cell shape</keyword>
<dbReference type="Pfam" id="PF00768">
    <property type="entry name" value="Peptidase_S11"/>
    <property type="match status" value="1"/>
</dbReference>
<keyword evidence="10" id="KW-0573">Peptidoglycan synthesis</keyword>
<dbReference type="Gene3D" id="3.40.710.10">
    <property type="entry name" value="DD-peptidase/beta-lactamase superfamily"/>
    <property type="match status" value="1"/>
</dbReference>
<evidence type="ECO:0000256" key="13">
    <source>
        <dbReference type="PIRSR" id="PIRSR618044-1"/>
    </source>
</evidence>